<dbReference type="EnsemblPlants" id="Solyc09g007090.3.1">
    <property type="protein sequence ID" value="Solyc09g007090.3.1"/>
    <property type="gene ID" value="Solyc09g007090.3"/>
</dbReference>
<dbReference type="STRING" id="4081.A0A3Q7HW56"/>
<evidence type="ECO:0000313" key="3">
    <source>
        <dbReference type="EnsemblPlants" id="Solyc09g007090.3.1"/>
    </source>
</evidence>
<dbReference type="InterPro" id="IPR040746">
    <property type="entry name" value="THO1_MOS11_C"/>
</dbReference>
<dbReference type="GO" id="GO:0005634">
    <property type="term" value="C:nucleus"/>
    <property type="evidence" value="ECO:0000318"/>
    <property type="project" value="GO_Central"/>
</dbReference>
<reference evidence="3" key="2">
    <citation type="submission" date="2019-01" db="UniProtKB">
        <authorList>
            <consortium name="EnsemblPlants"/>
        </authorList>
    </citation>
    <scope>IDENTIFICATION</scope>
    <source>
        <strain evidence="3">cv. Heinz 1706</strain>
    </source>
</reference>
<keyword evidence="4" id="KW-1185">Reference proteome</keyword>
<feature type="domain" description="THO1-MOS11 C-terminal" evidence="2">
    <location>
        <begin position="69"/>
        <end position="102"/>
    </location>
</feature>
<dbReference type="OrthoDB" id="5837849at2759"/>
<dbReference type="Pfam" id="PF18592">
    <property type="entry name" value="Tho1_MOS11_C"/>
    <property type="match status" value="1"/>
</dbReference>
<dbReference type="PaxDb" id="4081-Solyc09g007090.2.1"/>
<evidence type="ECO:0000256" key="1">
    <source>
        <dbReference type="SAM" id="MobiDB-lite"/>
    </source>
</evidence>
<evidence type="ECO:0000259" key="2">
    <source>
        <dbReference type="Pfam" id="PF18592"/>
    </source>
</evidence>
<proteinExistence type="predicted"/>
<dbReference type="PANTHER" id="PTHR47701:SF2">
    <property type="entry name" value="PROTEIN MODIFIER OF SNC1 11"/>
    <property type="match status" value="1"/>
</dbReference>
<dbReference type="GeneID" id="101264966"/>
<evidence type="ECO:0000313" key="4">
    <source>
        <dbReference type="Proteomes" id="UP000004994"/>
    </source>
</evidence>
<dbReference type="Proteomes" id="UP000004994">
    <property type="component" value="Chromosome 9"/>
</dbReference>
<dbReference type="SMR" id="A0A3Q7HW56"/>
<organism evidence="3">
    <name type="scientific">Solanum lycopersicum</name>
    <name type="common">Tomato</name>
    <name type="synonym">Lycopersicon esculentum</name>
    <dbReference type="NCBI Taxonomy" id="4081"/>
    <lineage>
        <taxon>Eukaryota</taxon>
        <taxon>Viridiplantae</taxon>
        <taxon>Streptophyta</taxon>
        <taxon>Embryophyta</taxon>
        <taxon>Tracheophyta</taxon>
        <taxon>Spermatophyta</taxon>
        <taxon>Magnoliopsida</taxon>
        <taxon>eudicotyledons</taxon>
        <taxon>Gunneridae</taxon>
        <taxon>Pentapetalae</taxon>
        <taxon>asterids</taxon>
        <taxon>lamiids</taxon>
        <taxon>Solanales</taxon>
        <taxon>Solanaceae</taxon>
        <taxon>Solanoideae</taxon>
        <taxon>Solaneae</taxon>
        <taxon>Solanum</taxon>
        <taxon>Solanum subgen. Lycopersicon</taxon>
    </lineage>
</organism>
<dbReference type="KEGG" id="sly:101264966"/>
<feature type="region of interest" description="Disordered" evidence="1">
    <location>
        <begin position="1"/>
        <end position="200"/>
    </location>
</feature>
<dbReference type="PANTHER" id="PTHR47701">
    <property type="entry name" value="PROTEIN MODIFIER OF SNC1 11"/>
    <property type="match status" value="1"/>
</dbReference>
<dbReference type="Gramene" id="Solyc09g007090.3.1">
    <property type="protein sequence ID" value="Solyc09g007090.3.1"/>
    <property type="gene ID" value="Solyc09g007090.3"/>
</dbReference>
<dbReference type="InterPro" id="IPR044209">
    <property type="entry name" value="MOS11"/>
</dbReference>
<reference evidence="3" key="1">
    <citation type="journal article" date="2012" name="Nature">
        <title>The tomato genome sequence provides insights into fleshy fruit evolution.</title>
        <authorList>
            <consortium name="Tomato Genome Consortium"/>
        </authorList>
    </citation>
    <scope>NUCLEOTIDE SEQUENCE [LARGE SCALE GENOMIC DNA]</scope>
    <source>
        <strain evidence="3">cv. Heinz 1706</strain>
    </source>
</reference>
<dbReference type="OMA" id="FGMTVQL"/>
<feature type="compositionally biased region" description="Polar residues" evidence="1">
    <location>
        <begin position="169"/>
        <end position="180"/>
    </location>
</feature>
<accession>A0A3Q7HW56</accession>
<feature type="compositionally biased region" description="Basic and acidic residues" evidence="1">
    <location>
        <begin position="90"/>
        <end position="100"/>
    </location>
</feature>
<sequence length="200" mass="21288">MTTTAAQLPENPIKTLVQSPDPNPTAVSEAPAHDSATDSLKSPTSDGVKDQAKLDKAADGGGGGGGGKDTDIQKKMKRAERFGMTVQLSEEEKRNTRAERFGTSAPQGSDASKKAEEQKRKARAERFGLSQSDSTDEDAKKKARLARFAPPAKADPVEEDKRKARALRFSQSKSGSQSQENGKEKTEQETVAVEKAGGGT</sequence>
<protein>
    <recommendedName>
        <fullName evidence="2">THO1-MOS11 C-terminal domain-containing protein</fullName>
    </recommendedName>
</protein>
<dbReference type="GO" id="GO:0016973">
    <property type="term" value="P:poly(A)+ mRNA export from nucleus"/>
    <property type="evidence" value="ECO:0000318"/>
    <property type="project" value="GO_Central"/>
</dbReference>
<dbReference type="InParanoid" id="A0A3Q7HW56"/>
<dbReference type="AlphaFoldDB" id="A0A3Q7HW56"/>
<feature type="compositionally biased region" description="Basic and acidic residues" evidence="1">
    <location>
        <begin position="47"/>
        <end position="58"/>
    </location>
</feature>
<name>A0A3Q7HW56_SOLLC</name>